<dbReference type="Gene3D" id="1.10.150.650">
    <property type="match status" value="1"/>
</dbReference>
<feature type="domain" description="Polymerase/histidinol phosphatase N-terminal" evidence="1">
    <location>
        <begin position="3"/>
        <end position="70"/>
    </location>
</feature>
<accession>A0ABU9MSU9</accession>
<dbReference type="SMART" id="SM00481">
    <property type="entry name" value="POLIIIAc"/>
    <property type="match status" value="1"/>
</dbReference>
<name>A0ABU9MSU9_9GAMM</name>
<evidence type="ECO:0000313" key="2">
    <source>
        <dbReference type="EMBL" id="MEM0514380.1"/>
    </source>
</evidence>
<evidence type="ECO:0000313" key="3">
    <source>
        <dbReference type="Proteomes" id="UP001447008"/>
    </source>
</evidence>
<dbReference type="Gene3D" id="3.20.20.140">
    <property type="entry name" value="Metal-dependent hydrolases"/>
    <property type="match status" value="1"/>
</dbReference>
<organism evidence="2 3">
    <name type="scientific">Pseudoalteromonas qingdaonensis</name>
    <dbReference type="NCBI Taxonomy" id="3131913"/>
    <lineage>
        <taxon>Bacteria</taxon>
        <taxon>Pseudomonadati</taxon>
        <taxon>Pseudomonadota</taxon>
        <taxon>Gammaproteobacteria</taxon>
        <taxon>Alteromonadales</taxon>
        <taxon>Pseudoalteromonadaceae</taxon>
        <taxon>Pseudoalteromonas</taxon>
    </lineage>
</organism>
<dbReference type="RefSeq" id="WP_342676083.1">
    <property type="nucleotide sequence ID" value="NZ_JBCGCU010000002.1"/>
</dbReference>
<dbReference type="SUPFAM" id="SSF89550">
    <property type="entry name" value="PHP domain-like"/>
    <property type="match status" value="1"/>
</dbReference>
<dbReference type="Pfam" id="PF02811">
    <property type="entry name" value="PHP"/>
    <property type="match status" value="1"/>
</dbReference>
<gene>
    <name evidence="2" type="ORF">WCN91_02830</name>
</gene>
<dbReference type="InterPro" id="IPR016195">
    <property type="entry name" value="Pol/histidinol_Pase-like"/>
</dbReference>
<keyword evidence="3" id="KW-1185">Reference proteome</keyword>
<protein>
    <submittedName>
        <fullName evidence="2">PHP domain-containing protein</fullName>
    </submittedName>
</protein>
<dbReference type="InterPro" id="IPR003141">
    <property type="entry name" value="Pol/His_phosphatase_N"/>
</dbReference>
<sequence length="279" mass="30799">MKYDLHSHSQFSDGKLSVAELVQRAADKGVDVLALTDHDTLAGIAPAQAAISELNLPLTLVPGVEISTRWHSFEIHIVGLQVDTENEELNELLGQQQQKRRERALKIGERLDKAGFENTHEQALALAEKAQVTRAHFARVLVAQGAAKTMQGVFKKYLSRGNTGYVPSTWCNMGTAIDAIHSAGGQAVLAHPARYKMSNKWLRKLIGEFSGLGGDAMEVAQTQQAPCERQFLGQLARENGLLCSQGSDFHFPLPYIELGKNLYLPKDCDGVWQRWQSQP</sequence>
<dbReference type="CDD" id="cd07438">
    <property type="entry name" value="PHP_HisPPase_AMP"/>
    <property type="match status" value="1"/>
</dbReference>
<dbReference type="PANTHER" id="PTHR42924">
    <property type="entry name" value="EXONUCLEASE"/>
    <property type="match status" value="1"/>
</dbReference>
<dbReference type="NCBIfam" id="NF047791">
    <property type="entry name" value="RNaseRnm"/>
    <property type="match status" value="1"/>
</dbReference>
<dbReference type="InterPro" id="IPR052018">
    <property type="entry name" value="PHP_domain"/>
</dbReference>
<dbReference type="EMBL" id="JBCGCU010000002">
    <property type="protein sequence ID" value="MEM0514380.1"/>
    <property type="molecule type" value="Genomic_DNA"/>
</dbReference>
<dbReference type="PANTHER" id="PTHR42924:SF3">
    <property type="entry name" value="POLYMERASE_HISTIDINOL PHOSPHATASE N-TERMINAL DOMAIN-CONTAINING PROTEIN"/>
    <property type="match status" value="1"/>
</dbReference>
<dbReference type="InterPro" id="IPR004013">
    <property type="entry name" value="PHP_dom"/>
</dbReference>
<proteinExistence type="predicted"/>
<evidence type="ECO:0000259" key="1">
    <source>
        <dbReference type="SMART" id="SM00481"/>
    </source>
</evidence>
<comment type="caution">
    <text evidence="2">The sequence shown here is derived from an EMBL/GenBank/DDBJ whole genome shotgun (WGS) entry which is preliminary data.</text>
</comment>
<dbReference type="Proteomes" id="UP001447008">
    <property type="component" value="Unassembled WGS sequence"/>
</dbReference>
<reference evidence="2 3" key="1">
    <citation type="submission" date="2024-03" db="EMBL/GenBank/DDBJ databases">
        <title>Pseudoalteromonas qingdaonensis sp. nov., isolated from the intestines of marine benthic organisms.</title>
        <authorList>
            <person name="Lin X."/>
            <person name="Fang S."/>
            <person name="Hu X."/>
        </authorList>
    </citation>
    <scope>NUCLEOTIDE SEQUENCE [LARGE SCALE GENOMIC DNA]</scope>
    <source>
        <strain evidence="2 3">YIC-827</strain>
    </source>
</reference>